<protein>
    <submittedName>
        <fullName evidence="2">DUF948 domain-containing protein</fullName>
    </submittedName>
</protein>
<dbReference type="Pfam" id="PF06103">
    <property type="entry name" value="DUF948"/>
    <property type="match status" value="1"/>
</dbReference>
<dbReference type="Gene3D" id="1.10.287.950">
    <property type="entry name" value="Methyl-accepting chemotaxis protein"/>
    <property type="match status" value="1"/>
</dbReference>
<dbReference type="AlphaFoldDB" id="A0A4V6RXE7"/>
<accession>A0A4V6RXE7</accession>
<reference evidence="2 3" key="1">
    <citation type="submission" date="2019-04" db="EMBL/GenBank/DDBJ databases">
        <title>Cohnella sp. nov. isolated from preserved vegetables.</title>
        <authorList>
            <person name="Lin S.-Y."/>
            <person name="Hung M.-H."/>
            <person name="Young C.-C."/>
        </authorList>
    </citation>
    <scope>NUCLEOTIDE SEQUENCE [LARGE SCALE GENOMIC DNA]</scope>
    <source>
        <strain evidence="2 3">CC-MHH1044</strain>
    </source>
</reference>
<sequence length="155" mass="16842">MTMTMTGQVLLGGSALLAAVSFAVLCIFLIRTLSSARQTLDSLKTTIEGASDKVESIRGKVEELTTNVNEISVNVKEKLHAADSLFEAARDAGTTIQETAHTAKELTDRLTRVVQEQTKEKEHTWKEWLQIGLRVAGAVRSSVASAKRRTSGQEA</sequence>
<organism evidence="2 3">
    <name type="scientific">Cohnella fermenti</name>
    <dbReference type="NCBI Taxonomy" id="2565925"/>
    <lineage>
        <taxon>Bacteria</taxon>
        <taxon>Bacillati</taxon>
        <taxon>Bacillota</taxon>
        <taxon>Bacilli</taxon>
        <taxon>Bacillales</taxon>
        <taxon>Paenibacillaceae</taxon>
        <taxon>Cohnella</taxon>
    </lineage>
</organism>
<dbReference type="InterPro" id="IPR009293">
    <property type="entry name" value="UPF0478"/>
</dbReference>
<comment type="caution">
    <text evidence="2">The sequence shown here is derived from an EMBL/GenBank/DDBJ whole genome shotgun (WGS) entry which is preliminary data.</text>
</comment>
<keyword evidence="1" id="KW-0175">Coiled coil</keyword>
<evidence type="ECO:0000313" key="2">
    <source>
        <dbReference type="EMBL" id="THF72842.1"/>
    </source>
</evidence>
<dbReference type="SUPFAM" id="SSF58104">
    <property type="entry name" value="Methyl-accepting chemotaxis protein (MCP) signaling domain"/>
    <property type="match status" value="1"/>
</dbReference>
<evidence type="ECO:0000256" key="1">
    <source>
        <dbReference type="SAM" id="Coils"/>
    </source>
</evidence>
<feature type="coiled-coil region" evidence="1">
    <location>
        <begin position="33"/>
        <end position="67"/>
    </location>
</feature>
<dbReference type="PANTHER" id="PTHR40070:SF1">
    <property type="entry name" value="UPF0478 PROTEIN YTXG"/>
    <property type="match status" value="1"/>
</dbReference>
<dbReference type="OrthoDB" id="2146420at2"/>
<dbReference type="Proteomes" id="UP000310636">
    <property type="component" value="Unassembled WGS sequence"/>
</dbReference>
<dbReference type="EMBL" id="SSOB01000069">
    <property type="protein sequence ID" value="THF72842.1"/>
    <property type="molecule type" value="Genomic_DNA"/>
</dbReference>
<name>A0A4V6RXE7_9BACL</name>
<keyword evidence="3" id="KW-1185">Reference proteome</keyword>
<evidence type="ECO:0000313" key="3">
    <source>
        <dbReference type="Proteomes" id="UP000310636"/>
    </source>
</evidence>
<dbReference type="PANTHER" id="PTHR40070">
    <property type="entry name" value="UPF0478 PROTEIN YTXG"/>
    <property type="match status" value="1"/>
</dbReference>
<proteinExistence type="predicted"/>
<gene>
    <name evidence="2" type="ORF">E6C55_31720</name>
</gene>